<dbReference type="Proteomes" id="UP000626844">
    <property type="component" value="Unassembled WGS sequence"/>
</dbReference>
<feature type="compositionally biased region" description="Basic residues" evidence="1">
    <location>
        <begin position="1"/>
        <end position="10"/>
    </location>
</feature>
<feature type="region of interest" description="Disordered" evidence="1">
    <location>
        <begin position="1"/>
        <end position="28"/>
    </location>
</feature>
<gene>
    <name evidence="3" type="ORF">IC621_06170</name>
</gene>
<feature type="compositionally biased region" description="Basic residues" evidence="1">
    <location>
        <begin position="19"/>
        <end position="28"/>
    </location>
</feature>
<protein>
    <submittedName>
        <fullName evidence="3">N-acetylmuramoyl-L-alanine amidase</fullName>
    </submittedName>
</protein>
<keyword evidence="4" id="KW-1185">Reference proteome</keyword>
<evidence type="ECO:0000313" key="4">
    <source>
        <dbReference type="Proteomes" id="UP000626844"/>
    </source>
</evidence>
<evidence type="ECO:0000313" key="3">
    <source>
        <dbReference type="EMBL" id="MBD1379812.1"/>
    </source>
</evidence>
<evidence type="ECO:0000259" key="2">
    <source>
        <dbReference type="Pfam" id="PF01520"/>
    </source>
</evidence>
<reference evidence="3" key="1">
    <citation type="submission" date="2020-09" db="EMBL/GenBank/DDBJ databases">
        <title>A novel bacterium of genus Bacillus, isolated from South China Sea.</title>
        <authorList>
            <person name="Huang H."/>
            <person name="Mo K."/>
            <person name="Hu Y."/>
        </authorList>
    </citation>
    <scope>NUCLEOTIDE SEQUENCE</scope>
    <source>
        <strain evidence="3">IB182487</strain>
    </source>
</reference>
<name>A0A926NKP4_9BACI</name>
<proteinExistence type="predicted"/>
<dbReference type="GO" id="GO:0008745">
    <property type="term" value="F:N-acetylmuramoyl-L-alanine amidase activity"/>
    <property type="evidence" value="ECO:0007669"/>
    <property type="project" value="InterPro"/>
</dbReference>
<dbReference type="GO" id="GO:0009253">
    <property type="term" value="P:peptidoglycan catabolic process"/>
    <property type="evidence" value="ECO:0007669"/>
    <property type="project" value="InterPro"/>
</dbReference>
<dbReference type="Gene3D" id="3.40.630.40">
    <property type="entry name" value="Zn-dependent exopeptidases"/>
    <property type="match status" value="1"/>
</dbReference>
<dbReference type="Pfam" id="PF01520">
    <property type="entry name" value="Amidase_3"/>
    <property type="match status" value="1"/>
</dbReference>
<evidence type="ECO:0000256" key="1">
    <source>
        <dbReference type="SAM" id="MobiDB-lite"/>
    </source>
</evidence>
<organism evidence="3 4">
    <name type="scientific">Metabacillus arenae</name>
    <dbReference type="NCBI Taxonomy" id="2771434"/>
    <lineage>
        <taxon>Bacteria</taxon>
        <taxon>Bacillati</taxon>
        <taxon>Bacillota</taxon>
        <taxon>Bacilli</taxon>
        <taxon>Bacillales</taxon>
        <taxon>Bacillaceae</taxon>
        <taxon>Metabacillus</taxon>
    </lineage>
</organism>
<comment type="caution">
    <text evidence="3">The sequence shown here is derived from an EMBL/GenBank/DDBJ whole genome shotgun (WGS) entry which is preliminary data.</text>
</comment>
<dbReference type="EMBL" id="JACXAI010000005">
    <property type="protein sequence ID" value="MBD1379812.1"/>
    <property type="molecule type" value="Genomic_DNA"/>
</dbReference>
<sequence length="74" mass="8551">MKMIRKKKHTGQGGAEKKYIRKTKRTNRGVKKGNLYMTNVSNHFPSVLVEGGFMTNKEEATLITVYHKHWIESS</sequence>
<dbReference type="SUPFAM" id="SSF53187">
    <property type="entry name" value="Zn-dependent exopeptidases"/>
    <property type="match status" value="1"/>
</dbReference>
<feature type="domain" description="MurNAc-LAA" evidence="2">
    <location>
        <begin position="17"/>
        <end position="64"/>
    </location>
</feature>
<accession>A0A926NKP4</accession>
<dbReference type="AlphaFoldDB" id="A0A926NKP4"/>
<dbReference type="InterPro" id="IPR002508">
    <property type="entry name" value="MurNAc-LAA_cat"/>
</dbReference>